<dbReference type="InterPro" id="IPR018247">
    <property type="entry name" value="EF_Hand_1_Ca_BS"/>
</dbReference>
<comment type="caution">
    <text evidence="2">The sequence shown here is derived from an EMBL/GenBank/DDBJ whole genome shotgun (WGS) entry which is preliminary data.</text>
</comment>
<gene>
    <name evidence="2" type="ORF">COV29_04545</name>
</gene>
<dbReference type="PROSITE" id="PS00018">
    <property type="entry name" value="EF_HAND_1"/>
    <property type="match status" value="1"/>
</dbReference>
<dbReference type="EMBL" id="PCXQ01000007">
    <property type="protein sequence ID" value="PJE50409.1"/>
    <property type="molecule type" value="Genomic_DNA"/>
</dbReference>
<proteinExistence type="predicted"/>
<dbReference type="AlphaFoldDB" id="A0A2J0Q984"/>
<evidence type="ECO:0008006" key="4">
    <source>
        <dbReference type="Google" id="ProtNLM"/>
    </source>
</evidence>
<evidence type="ECO:0000313" key="2">
    <source>
        <dbReference type="EMBL" id="PJE50409.1"/>
    </source>
</evidence>
<dbReference type="Proteomes" id="UP000228496">
    <property type="component" value="Unassembled WGS sequence"/>
</dbReference>
<evidence type="ECO:0000313" key="3">
    <source>
        <dbReference type="Proteomes" id="UP000228496"/>
    </source>
</evidence>
<protein>
    <recommendedName>
        <fullName evidence="4">EF-hand domain-containing protein</fullName>
    </recommendedName>
</protein>
<organism evidence="2 3">
    <name type="scientific">Candidatus Yanofskybacteria bacterium CG10_big_fil_rev_8_21_14_0_10_36_16</name>
    <dbReference type="NCBI Taxonomy" id="1975096"/>
    <lineage>
        <taxon>Bacteria</taxon>
        <taxon>Candidatus Yanofskyibacteriota</taxon>
    </lineage>
</organism>
<sequence length="298" mass="32861">MYIKNDVLNISYKGQSAVLSAKIENPLAKDTDQDGIPDFSEPNYNTDPFDPDSDRDGYLDGEEILSGFNPMVNESVGPAFSESKTKPGNVTENFIHTVVAGIYAGDLKPTSIKFNESIDMVSLAILDDSYQILADPIPEEGFHLTNNSKESQEEYLKTIASILEGPFLDQFLAQGAIMQKAIQELAVNQTGEASSILKNYSVTVTGTYTRLLSVPVPPKWKTFHLKLLGVFRRMALSHNALANIEKDPLLAFTALNDMPNTLIYIESTIIQDLKRLVKEDGLTVPPSALFEVLTLLNN</sequence>
<name>A0A2J0Q984_9BACT</name>
<reference evidence="2 3" key="1">
    <citation type="submission" date="2017-09" db="EMBL/GenBank/DDBJ databases">
        <title>Depth-based differentiation of microbial function through sediment-hosted aquifers and enrichment of novel symbionts in the deep terrestrial subsurface.</title>
        <authorList>
            <person name="Probst A.J."/>
            <person name="Ladd B."/>
            <person name="Jarett J.K."/>
            <person name="Geller-Mcgrath D.E."/>
            <person name="Sieber C.M."/>
            <person name="Emerson J.B."/>
            <person name="Anantharaman K."/>
            <person name="Thomas B.C."/>
            <person name="Malmstrom R."/>
            <person name="Stieglmeier M."/>
            <person name="Klingl A."/>
            <person name="Woyke T."/>
            <person name="Ryan C.M."/>
            <person name="Banfield J.F."/>
        </authorList>
    </citation>
    <scope>NUCLEOTIDE SEQUENCE [LARGE SCALE GENOMIC DNA]</scope>
    <source>
        <strain evidence="2">CG10_big_fil_rev_8_21_14_0_10_36_16</strain>
    </source>
</reference>
<feature type="region of interest" description="Disordered" evidence="1">
    <location>
        <begin position="29"/>
        <end position="54"/>
    </location>
</feature>
<accession>A0A2J0Q984</accession>
<evidence type="ECO:0000256" key="1">
    <source>
        <dbReference type="SAM" id="MobiDB-lite"/>
    </source>
</evidence>